<dbReference type="EMBL" id="BMEV01000022">
    <property type="protein sequence ID" value="GGH75306.1"/>
    <property type="molecule type" value="Genomic_DNA"/>
</dbReference>
<comment type="caution">
    <text evidence="2">The sequence shown here is derived from an EMBL/GenBank/DDBJ whole genome shotgun (WGS) entry which is preliminary data.</text>
</comment>
<feature type="transmembrane region" description="Helical" evidence="1">
    <location>
        <begin position="60"/>
        <end position="80"/>
    </location>
</feature>
<name>A0A8J3EKH5_9BACI</name>
<reference evidence="2" key="2">
    <citation type="submission" date="2020-09" db="EMBL/GenBank/DDBJ databases">
        <authorList>
            <person name="Sun Q."/>
            <person name="Zhou Y."/>
        </authorList>
    </citation>
    <scope>NUCLEOTIDE SEQUENCE</scope>
    <source>
        <strain evidence="2">CGMCC 1.12360</strain>
    </source>
</reference>
<feature type="transmembrane region" description="Helical" evidence="1">
    <location>
        <begin position="160"/>
        <end position="179"/>
    </location>
</feature>
<dbReference type="AlphaFoldDB" id="A0A8J3EKH5"/>
<feature type="transmembrane region" description="Helical" evidence="1">
    <location>
        <begin position="29"/>
        <end position="48"/>
    </location>
</feature>
<dbReference type="Proteomes" id="UP000602050">
    <property type="component" value="Unassembled WGS sequence"/>
</dbReference>
<keyword evidence="1" id="KW-1133">Transmembrane helix</keyword>
<accession>A0A8J3EKH5</accession>
<evidence type="ECO:0000313" key="3">
    <source>
        <dbReference type="Proteomes" id="UP000602050"/>
    </source>
</evidence>
<dbReference type="RefSeq" id="WP_188391773.1">
    <property type="nucleotide sequence ID" value="NZ_BMEV01000022.1"/>
</dbReference>
<feature type="transmembrane region" description="Helical" evidence="1">
    <location>
        <begin position="123"/>
        <end position="140"/>
    </location>
</feature>
<proteinExistence type="predicted"/>
<sequence length="183" mass="21468">MKQAIYGFVIYIFMMLPPVIVISESNMVIHMHMQMPLLIVIGMLFTPLLKQKFPRFFEKWNANGIPGIILFLIILSYWMIPRMMDEAIASPFVEAWKFISLPFLAGVPLRESWRKLTPFVKKIVYVFIAVLFGLMAWLYIAAPVQLCNNYLISQQKALGWTFLFMGLCLFIYFIQTLFIEDYE</sequence>
<protein>
    <submittedName>
        <fullName evidence="2">Uncharacterized protein</fullName>
    </submittedName>
</protein>
<evidence type="ECO:0000256" key="1">
    <source>
        <dbReference type="SAM" id="Phobius"/>
    </source>
</evidence>
<keyword evidence="1" id="KW-0812">Transmembrane</keyword>
<evidence type="ECO:0000313" key="2">
    <source>
        <dbReference type="EMBL" id="GGH75306.1"/>
    </source>
</evidence>
<keyword evidence="1" id="KW-0472">Membrane</keyword>
<gene>
    <name evidence="2" type="ORF">GCM10010978_15050</name>
</gene>
<reference evidence="2" key="1">
    <citation type="journal article" date="2014" name="Int. J. Syst. Evol. Microbiol.">
        <title>Complete genome sequence of Corynebacterium casei LMG S-19264T (=DSM 44701T), isolated from a smear-ripened cheese.</title>
        <authorList>
            <consortium name="US DOE Joint Genome Institute (JGI-PGF)"/>
            <person name="Walter F."/>
            <person name="Albersmeier A."/>
            <person name="Kalinowski J."/>
            <person name="Ruckert C."/>
        </authorList>
    </citation>
    <scope>NUCLEOTIDE SEQUENCE</scope>
    <source>
        <strain evidence="2">CGMCC 1.12360</strain>
    </source>
</reference>
<organism evidence="2 3">
    <name type="scientific">Compostibacillus humi</name>
    <dbReference type="NCBI Taxonomy" id="1245525"/>
    <lineage>
        <taxon>Bacteria</taxon>
        <taxon>Bacillati</taxon>
        <taxon>Bacillota</taxon>
        <taxon>Bacilli</taxon>
        <taxon>Bacillales</taxon>
        <taxon>Bacillaceae</taxon>
        <taxon>Compostibacillus</taxon>
    </lineage>
</organism>
<keyword evidence="3" id="KW-1185">Reference proteome</keyword>
<feature type="transmembrane region" description="Helical" evidence="1">
    <location>
        <begin position="5"/>
        <end position="23"/>
    </location>
</feature>